<keyword evidence="6 10" id="KW-0472">Membrane</keyword>
<evidence type="ECO:0000256" key="2">
    <source>
        <dbReference type="ARBA" id="ARBA00022475"/>
    </source>
</evidence>
<dbReference type="PRINTS" id="PR00237">
    <property type="entry name" value="GPCRRHODOPSN"/>
</dbReference>
<dbReference type="PANTHER" id="PTHR24248:SF199">
    <property type="entry name" value="IP13425P-RELATED"/>
    <property type="match status" value="1"/>
</dbReference>
<keyword evidence="2" id="KW-1003">Cell membrane</keyword>
<dbReference type="AlphaFoldDB" id="A0A8S2ZCF7"/>
<keyword evidence="7" id="KW-1015">Disulfide bond</keyword>
<dbReference type="InterPro" id="IPR000276">
    <property type="entry name" value="GPCR_Rhodpsn"/>
</dbReference>
<dbReference type="Gene3D" id="1.20.1070.10">
    <property type="entry name" value="Rhodopsin 7-helix transmembrane proteins"/>
    <property type="match status" value="1"/>
</dbReference>
<keyword evidence="8" id="KW-0675">Receptor</keyword>
<sequence>MMIDIIRFPISEEHEQYEVTYGFENIYVHSFNIDNMSEINLTNLKSQDFSNNSFDLISNFKYTTLTYKFGLGFIFICLCLLTMTGNLLVLITFRRIRTVGNLFILSLATADLIVGCFVMPIAGIYAITEKWNM</sequence>
<evidence type="ECO:0000256" key="8">
    <source>
        <dbReference type="ARBA" id="ARBA00023170"/>
    </source>
</evidence>
<organism evidence="12 13">
    <name type="scientific">Rotaria magnacalcarata</name>
    <dbReference type="NCBI Taxonomy" id="392030"/>
    <lineage>
        <taxon>Eukaryota</taxon>
        <taxon>Metazoa</taxon>
        <taxon>Spiralia</taxon>
        <taxon>Gnathifera</taxon>
        <taxon>Rotifera</taxon>
        <taxon>Eurotatoria</taxon>
        <taxon>Bdelloidea</taxon>
        <taxon>Philodinida</taxon>
        <taxon>Philodinidae</taxon>
        <taxon>Rotaria</taxon>
    </lineage>
</organism>
<evidence type="ECO:0000256" key="6">
    <source>
        <dbReference type="ARBA" id="ARBA00023136"/>
    </source>
</evidence>
<evidence type="ECO:0000256" key="7">
    <source>
        <dbReference type="ARBA" id="ARBA00023157"/>
    </source>
</evidence>
<gene>
    <name evidence="12" type="ORF">SMN809_LOCUS39699</name>
</gene>
<evidence type="ECO:0000256" key="3">
    <source>
        <dbReference type="ARBA" id="ARBA00022692"/>
    </source>
</evidence>
<evidence type="ECO:0000259" key="11">
    <source>
        <dbReference type="PROSITE" id="PS50262"/>
    </source>
</evidence>
<evidence type="ECO:0000256" key="5">
    <source>
        <dbReference type="ARBA" id="ARBA00023040"/>
    </source>
</evidence>
<evidence type="ECO:0000256" key="9">
    <source>
        <dbReference type="ARBA" id="ARBA00023224"/>
    </source>
</evidence>
<comment type="subcellular location">
    <subcellularLocation>
        <location evidence="1">Cell membrane</location>
        <topology evidence="1">Multi-pass membrane protein</topology>
    </subcellularLocation>
</comment>
<dbReference type="PANTHER" id="PTHR24248">
    <property type="entry name" value="ADRENERGIC RECEPTOR-RELATED G-PROTEIN COUPLED RECEPTOR"/>
    <property type="match status" value="1"/>
</dbReference>
<accession>A0A8S2ZCF7</accession>
<feature type="non-terminal residue" evidence="12">
    <location>
        <position position="1"/>
    </location>
</feature>
<evidence type="ECO:0000256" key="4">
    <source>
        <dbReference type="ARBA" id="ARBA00022989"/>
    </source>
</evidence>
<keyword evidence="5" id="KW-0297">G-protein coupled receptor</keyword>
<dbReference type="GO" id="GO:0071880">
    <property type="term" value="P:adenylate cyclase-activating adrenergic receptor signaling pathway"/>
    <property type="evidence" value="ECO:0007669"/>
    <property type="project" value="TreeGrafter"/>
</dbReference>
<evidence type="ECO:0000313" key="12">
    <source>
        <dbReference type="EMBL" id="CAF4616620.1"/>
    </source>
</evidence>
<dbReference type="InterPro" id="IPR017452">
    <property type="entry name" value="GPCR_Rhodpsn_7TM"/>
</dbReference>
<proteinExistence type="predicted"/>
<evidence type="ECO:0000256" key="10">
    <source>
        <dbReference type="SAM" id="Phobius"/>
    </source>
</evidence>
<dbReference type="SUPFAM" id="SSF81321">
    <property type="entry name" value="Family A G protein-coupled receptor-like"/>
    <property type="match status" value="1"/>
</dbReference>
<evidence type="ECO:0000313" key="13">
    <source>
        <dbReference type="Proteomes" id="UP000676336"/>
    </source>
</evidence>
<evidence type="ECO:0000256" key="1">
    <source>
        <dbReference type="ARBA" id="ARBA00004651"/>
    </source>
</evidence>
<feature type="transmembrane region" description="Helical" evidence="10">
    <location>
        <begin position="69"/>
        <end position="90"/>
    </location>
</feature>
<name>A0A8S2ZCF7_9BILA</name>
<feature type="transmembrane region" description="Helical" evidence="10">
    <location>
        <begin position="102"/>
        <end position="127"/>
    </location>
</feature>
<feature type="domain" description="G-protein coupled receptors family 1 profile" evidence="11">
    <location>
        <begin position="82"/>
        <end position="133"/>
    </location>
</feature>
<comment type="caution">
    <text evidence="12">The sequence shown here is derived from an EMBL/GenBank/DDBJ whole genome shotgun (WGS) entry which is preliminary data.</text>
</comment>
<dbReference type="Pfam" id="PF00001">
    <property type="entry name" value="7tm_1"/>
    <property type="match status" value="1"/>
</dbReference>
<dbReference type="GO" id="GO:0043410">
    <property type="term" value="P:positive regulation of MAPK cascade"/>
    <property type="evidence" value="ECO:0007669"/>
    <property type="project" value="TreeGrafter"/>
</dbReference>
<keyword evidence="3 10" id="KW-0812">Transmembrane</keyword>
<keyword evidence="4 10" id="KW-1133">Transmembrane helix</keyword>
<reference evidence="12" key="1">
    <citation type="submission" date="2021-02" db="EMBL/GenBank/DDBJ databases">
        <authorList>
            <person name="Nowell W R."/>
        </authorList>
    </citation>
    <scope>NUCLEOTIDE SEQUENCE</scope>
</reference>
<dbReference type="GO" id="GO:0004993">
    <property type="term" value="F:G protein-coupled serotonin receptor activity"/>
    <property type="evidence" value="ECO:0007669"/>
    <property type="project" value="UniProtKB-ARBA"/>
</dbReference>
<dbReference type="EMBL" id="CAJOBI010107262">
    <property type="protein sequence ID" value="CAF4616620.1"/>
    <property type="molecule type" value="Genomic_DNA"/>
</dbReference>
<protein>
    <recommendedName>
        <fullName evidence="11">G-protein coupled receptors family 1 profile domain-containing protein</fullName>
    </recommendedName>
</protein>
<dbReference type="Proteomes" id="UP000676336">
    <property type="component" value="Unassembled WGS sequence"/>
</dbReference>
<dbReference type="GO" id="GO:0005886">
    <property type="term" value="C:plasma membrane"/>
    <property type="evidence" value="ECO:0007669"/>
    <property type="project" value="UniProtKB-SubCell"/>
</dbReference>
<keyword evidence="9" id="KW-0807">Transducer</keyword>
<dbReference type="PROSITE" id="PS50262">
    <property type="entry name" value="G_PROTEIN_RECEP_F1_2"/>
    <property type="match status" value="1"/>
</dbReference>